<feature type="transmembrane region" description="Helical" evidence="7">
    <location>
        <begin position="314"/>
        <end position="335"/>
    </location>
</feature>
<dbReference type="EMBL" id="CP101914">
    <property type="protein sequence ID" value="UUI02869.1"/>
    <property type="molecule type" value="Genomic_DNA"/>
</dbReference>
<feature type="transmembrane region" description="Helical" evidence="7">
    <location>
        <begin position="215"/>
        <end position="239"/>
    </location>
</feature>
<comment type="subcellular location">
    <subcellularLocation>
        <location evidence="1">Cell inner membrane</location>
        <topology evidence="1">Multi-pass membrane protein</topology>
    </subcellularLocation>
</comment>
<evidence type="ECO:0000313" key="10">
    <source>
        <dbReference type="Proteomes" id="UP001059773"/>
    </source>
</evidence>
<dbReference type="RefSeq" id="WP_256708067.1">
    <property type="nucleotide sequence ID" value="NZ_CP101914.1"/>
</dbReference>
<keyword evidence="3" id="KW-0997">Cell inner membrane</keyword>
<accession>A0ABY5JSW0</accession>
<dbReference type="Proteomes" id="UP001059773">
    <property type="component" value="Chromosome"/>
</dbReference>
<keyword evidence="5 7" id="KW-1133">Transmembrane helix</keyword>
<dbReference type="Pfam" id="PF06808">
    <property type="entry name" value="DctM"/>
    <property type="match status" value="1"/>
</dbReference>
<feature type="transmembrane region" description="Helical" evidence="7">
    <location>
        <begin position="57"/>
        <end position="77"/>
    </location>
</feature>
<evidence type="ECO:0000256" key="6">
    <source>
        <dbReference type="ARBA" id="ARBA00023136"/>
    </source>
</evidence>
<dbReference type="PANTHER" id="PTHR33362">
    <property type="entry name" value="SIALIC ACID TRAP TRANSPORTER PERMEASE PROTEIN SIAT-RELATED"/>
    <property type="match status" value="1"/>
</dbReference>
<evidence type="ECO:0000256" key="4">
    <source>
        <dbReference type="ARBA" id="ARBA00022692"/>
    </source>
</evidence>
<keyword evidence="2" id="KW-1003">Cell membrane</keyword>
<feature type="transmembrane region" description="Helical" evidence="7">
    <location>
        <begin position="137"/>
        <end position="165"/>
    </location>
</feature>
<keyword evidence="10" id="KW-1185">Reference proteome</keyword>
<evidence type="ECO:0000256" key="3">
    <source>
        <dbReference type="ARBA" id="ARBA00022519"/>
    </source>
</evidence>
<feature type="transmembrane region" description="Helical" evidence="7">
    <location>
        <begin position="6"/>
        <end position="36"/>
    </location>
</feature>
<protein>
    <submittedName>
        <fullName evidence="9">TRAP transporter large permease</fullName>
    </submittedName>
</protein>
<dbReference type="PANTHER" id="PTHR33362:SF4">
    <property type="entry name" value="2,3-DIKETO-L-GULONATE TRAP TRANSPORTER LARGE PERMEASE PROTEIN YIAN"/>
    <property type="match status" value="1"/>
</dbReference>
<dbReference type="PIRSF" id="PIRSF006066">
    <property type="entry name" value="HI0050"/>
    <property type="match status" value="1"/>
</dbReference>
<dbReference type="InterPro" id="IPR010656">
    <property type="entry name" value="DctM"/>
</dbReference>
<dbReference type="NCBIfam" id="TIGR00786">
    <property type="entry name" value="dctM"/>
    <property type="match status" value="1"/>
</dbReference>
<evidence type="ECO:0000256" key="1">
    <source>
        <dbReference type="ARBA" id="ARBA00004429"/>
    </source>
</evidence>
<evidence type="ECO:0000313" key="9">
    <source>
        <dbReference type="EMBL" id="UUI02869.1"/>
    </source>
</evidence>
<feature type="transmembrane region" description="Helical" evidence="7">
    <location>
        <begin position="177"/>
        <end position="195"/>
    </location>
</feature>
<feature type="transmembrane region" description="Helical" evidence="7">
    <location>
        <begin position="342"/>
        <end position="364"/>
    </location>
</feature>
<dbReference type="InterPro" id="IPR004681">
    <property type="entry name" value="TRAP_DctM"/>
</dbReference>
<reference evidence="9" key="1">
    <citation type="submission" date="2022-07" db="EMBL/GenBank/DDBJ databases">
        <title>FELIX.</title>
        <authorList>
            <person name="Wan K.H."/>
            <person name="Park S."/>
            <person name="Lawrence Q."/>
            <person name="Eichenberger J.P."/>
            <person name="Booth B.W."/>
            <person name="Piaggio A.J."/>
            <person name="Chandler J.C."/>
            <person name="Franklin A.B."/>
            <person name="Celniker S.E."/>
        </authorList>
    </citation>
    <scope>NUCLEOTIDE SEQUENCE</scope>
    <source>
        <strain evidence="9">QA-1986 374</strain>
    </source>
</reference>
<evidence type="ECO:0000256" key="5">
    <source>
        <dbReference type="ARBA" id="ARBA00022989"/>
    </source>
</evidence>
<feature type="transmembrane region" description="Helical" evidence="7">
    <location>
        <begin position="245"/>
        <end position="261"/>
    </location>
</feature>
<sequence>MDIVSFIPIIILFILFFLRIPVAYSLLIATVVYFIFINNTMPVQFTIQSVVSSQESFTYLAIPFFACAGVIFNYAGITEKLLRLADMLLGHVKGGMGQVNVLLSAMMGGLSGSANADTAMTAKTVIPEMTKLGYDKGFSTAVTAASAVITPIIPPGIILILYAIVANVSIADMFFAGYLPGLLIAVVLLITVSIISRKRGYVPSRDSRASLKEIFVQIIESIWALFLPLGILMGLRLGWFTPTEAGAMCVLYAALIGFFVYRQLKLKDIPVIIFESAIATAGIMFIIGAANAFGDYLTWERIPVLLTDFLTNSISNPYVLLIVITVLLLLIGCFFEGGAAMILLAPLLVPVVDAMGIDLVFFGILMSINLTIAGITPPFGTMMFVATSITGVKIEDYTRNVLPFVGVLLLLLFVLIFIPDFVMFIPNLLSS</sequence>
<evidence type="ECO:0000256" key="2">
    <source>
        <dbReference type="ARBA" id="ARBA00022475"/>
    </source>
</evidence>
<keyword evidence="6 7" id="KW-0472">Membrane</keyword>
<feature type="transmembrane region" description="Helical" evidence="7">
    <location>
        <begin position="401"/>
        <end position="425"/>
    </location>
</feature>
<name>A0ABY5JSW0_9BACI</name>
<feature type="transmembrane region" description="Helical" evidence="7">
    <location>
        <begin position="273"/>
        <end position="294"/>
    </location>
</feature>
<proteinExistence type="predicted"/>
<evidence type="ECO:0000256" key="7">
    <source>
        <dbReference type="SAM" id="Phobius"/>
    </source>
</evidence>
<evidence type="ECO:0000259" key="8">
    <source>
        <dbReference type="Pfam" id="PF06808"/>
    </source>
</evidence>
<feature type="domain" description="TRAP C4-dicarboxylate transport system permease DctM subunit" evidence="8">
    <location>
        <begin position="9"/>
        <end position="420"/>
    </location>
</feature>
<keyword evidence="4 7" id="KW-0812">Transmembrane</keyword>
<gene>
    <name evidence="9" type="ORF">NP439_23025</name>
</gene>
<feature type="transmembrane region" description="Helical" evidence="7">
    <location>
        <begin position="97"/>
        <end position="116"/>
    </location>
</feature>
<organism evidence="9 10">
    <name type="scientific">Oceanobacillus jeddahense</name>
    <dbReference type="NCBI Taxonomy" id="1462527"/>
    <lineage>
        <taxon>Bacteria</taxon>
        <taxon>Bacillati</taxon>
        <taxon>Bacillota</taxon>
        <taxon>Bacilli</taxon>
        <taxon>Bacillales</taxon>
        <taxon>Bacillaceae</taxon>
        <taxon>Oceanobacillus</taxon>
    </lineage>
</organism>
<feature type="transmembrane region" description="Helical" evidence="7">
    <location>
        <begin position="370"/>
        <end position="389"/>
    </location>
</feature>